<keyword evidence="3" id="KW-0067">ATP-binding</keyword>
<evidence type="ECO:0000256" key="2">
    <source>
        <dbReference type="ARBA" id="ARBA00022741"/>
    </source>
</evidence>
<dbReference type="NCBIfam" id="NF006828">
    <property type="entry name" value="PRK09350.1"/>
    <property type="match status" value="1"/>
</dbReference>
<keyword evidence="1 5" id="KW-0436">Ligase</keyword>
<dbReference type="EMBL" id="LO017727">
    <property type="protein sequence ID" value="CRH04684.1"/>
    <property type="molecule type" value="Genomic_DNA"/>
</dbReference>
<sequence>MTTDSLQWRPTASRQRLIQRAELLAQLRHFFAQRAVMEVDTPILQRAVAPDLHIDPICCEHAGLPSLHGEGGQAGYLHTSPETAMKRLLAAGSGDIYYLGKVFRLEEHGPRHNGEFTMLEWYRVGWSLEQLQQEVLQLVEQTLELPGADLASASMSYAEAFEQAGLSNPLTSDLARLLEDCQRLQLTPPGGLSRLELLDWLQLERVEPLLAKLSGPVLIHSFPPERAAMACVSPGPPSTALRFELYYRGVELANGYQELTDAAEQRRRLQKANGERLQLGRAALPVDEAFLAAMEAGLPSMSGVALGVDRLLMIKCDVATIAEVLPFAGHVA</sequence>
<dbReference type="InterPro" id="IPR006195">
    <property type="entry name" value="aa-tRNA-synth_II"/>
</dbReference>
<dbReference type="InterPro" id="IPR004525">
    <property type="entry name" value="EpmA"/>
</dbReference>
<dbReference type="GO" id="GO:0006430">
    <property type="term" value="P:lysyl-tRNA aminoacylation"/>
    <property type="evidence" value="ECO:0007669"/>
    <property type="project" value="InterPro"/>
</dbReference>
<dbReference type="GO" id="GO:0004824">
    <property type="term" value="F:lysine-tRNA ligase activity"/>
    <property type="evidence" value="ECO:0007669"/>
    <property type="project" value="UniProtKB-EC"/>
</dbReference>
<evidence type="ECO:0000256" key="1">
    <source>
        <dbReference type="ARBA" id="ARBA00022598"/>
    </source>
</evidence>
<dbReference type="GO" id="GO:0000049">
    <property type="term" value="F:tRNA binding"/>
    <property type="evidence" value="ECO:0007669"/>
    <property type="project" value="TreeGrafter"/>
</dbReference>
<reference evidence="5" key="1">
    <citation type="submission" date="2015-04" db="EMBL/GenBank/DDBJ databases">
        <authorList>
            <person name="Syromyatnikov M.Y."/>
            <person name="Popov V.N."/>
        </authorList>
    </citation>
    <scope>NUCLEOTIDE SEQUENCE</scope>
    <source>
        <strain evidence="5">MO-1</strain>
    </source>
</reference>
<dbReference type="Gene3D" id="3.30.930.10">
    <property type="entry name" value="Bira Bifunctional Protein, Domain 2"/>
    <property type="match status" value="1"/>
</dbReference>
<evidence type="ECO:0000256" key="3">
    <source>
        <dbReference type="ARBA" id="ARBA00022840"/>
    </source>
</evidence>
<accession>A0A1S7LEZ9</accession>
<dbReference type="InterPro" id="IPR004364">
    <property type="entry name" value="Aa-tRNA-synt_II"/>
</dbReference>
<name>A0A1S7LEZ9_MAGMO</name>
<dbReference type="InterPro" id="IPR045864">
    <property type="entry name" value="aa-tRNA-synth_II/BPL/LPL"/>
</dbReference>
<dbReference type="EC" id="6.1.1.6" evidence="5"/>
<dbReference type="PANTHER" id="PTHR42918">
    <property type="entry name" value="LYSYL-TRNA SYNTHETASE"/>
    <property type="match status" value="1"/>
</dbReference>
<dbReference type="PANTHER" id="PTHR42918:SF6">
    <property type="entry name" value="ELONGATION FACTOR P--(R)-BETA-LYSINE LIGASE"/>
    <property type="match status" value="1"/>
</dbReference>
<dbReference type="PROSITE" id="PS50862">
    <property type="entry name" value="AA_TRNA_LIGASE_II"/>
    <property type="match status" value="1"/>
</dbReference>
<dbReference type="NCBIfam" id="TIGR00462">
    <property type="entry name" value="genX"/>
    <property type="match status" value="1"/>
</dbReference>
<keyword evidence="5" id="KW-0030">Aminoacyl-tRNA synthetase</keyword>
<dbReference type="GO" id="GO:0005524">
    <property type="term" value="F:ATP binding"/>
    <property type="evidence" value="ECO:0007669"/>
    <property type="project" value="UniProtKB-KW"/>
</dbReference>
<organism evidence="5">
    <name type="scientific">Magnetococcus massalia (strain MO-1)</name>
    <dbReference type="NCBI Taxonomy" id="451514"/>
    <lineage>
        <taxon>Bacteria</taxon>
        <taxon>Pseudomonadati</taxon>
        <taxon>Pseudomonadota</taxon>
        <taxon>Magnetococcia</taxon>
        <taxon>Magnetococcales</taxon>
        <taxon>Magnetococcaceae</taxon>
        <taxon>Magnetococcus</taxon>
    </lineage>
</organism>
<proteinExistence type="predicted"/>
<dbReference type="Pfam" id="PF00152">
    <property type="entry name" value="tRNA-synt_2"/>
    <property type="match status" value="1"/>
</dbReference>
<keyword evidence="2" id="KW-0547">Nucleotide-binding</keyword>
<dbReference type="GO" id="GO:0005829">
    <property type="term" value="C:cytosol"/>
    <property type="evidence" value="ECO:0007669"/>
    <property type="project" value="TreeGrafter"/>
</dbReference>
<dbReference type="SUPFAM" id="SSF55681">
    <property type="entry name" value="Class II aaRS and biotin synthetases"/>
    <property type="match status" value="1"/>
</dbReference>
<evidence type="ECO:0000259" key="4">
    <source>
        <dbReference type="PROSITE" id="PS50862"/>
    </source>
</evidence>
<dbReference type="AlphaFoldDB" id="A0A1S7LEZ9"/>
<gene>
    <name evidence="5" type="ORF">MAGMO_0474</name>
</gene>
<protein>
    <submittedName>
        <fullName evidence="5">Putative lysyl-tRNA synthetase poxA</fullName>
        <ecNumber evidence="5">6.1.1.6</ecNumber>
    </submittedName>
</protein>
<evidence type="ECO:0000313" key="5">
    <source>
        <dbReference type="EMBL" id="CRH04684.1"/>
    </source>
</evidence>
<feature type="domain" description="Aminoacyl-transfer RNA synthetases class-II family profile" evidence="4">
    <location>
        <begin position="20"/>
        <end position="326"/>
    </location>
</feature>